<dbReference type="EMBL" id="CP045907">
    <property type="protein sequence ID" value="QQP35645.1"/>
    <property type="molecule type" value="Genomic_DNA"/>
</dbReference>
<evidence type="ECO:0000313" key="2">
    <source>
        <dbReference type="EMBL" id="QQP35645.1"/>
    </source>
</evidence>
<reference evidence="3" key="1">
    <citation type="submission" date="2021-01" db="EMBL/GenBank/DDBJ databases">
        <title>Caligus Genome Assembly.</title>
        <authorList>
            <person name="Gallardo-Escarate C."/>
        </authorList>
    </citation>
    <scope>NUCLEOTIDE SEQUENCE [LARGE SCALE GENOMIC DNA]</scope>
</reference>
<gene>
    <name evidence="2" type="ORF">FKW44_023927</name>
</gene>
<sequence length="63" mass="6847">MDPTPRRTSLRASHPSSSLEALRPSPLRDWSPTPVGLRYRASHPSSAKRLGLSAKLLAGTRPT</sequence>
<evidence type="ECO:0000256" key="1">
    <source>
        <dbReference type="SAM" id="MobiDB-lite"/>
    </source>
</evidence>
<feature type="compositionally biased region" description="Polar residues" evidence="1">
    <location>
        <begin position="1"/>
        <end position="19"/>
    </location>
</feature>
<name>A0A7T8GQ22_CALRO</name>
<dbReference type="Proteomes" id="UP000595437">
    <property type="component" value="Chromosome 18"/>
</dbReference>
<feature type="region of interest" description="Disordered" evidence="1">
    <location>
        <begin position="1"/>
        <end position="30"/>
    </location>
</feature>
<protein>
    <submittedName>
        <fullName evidence="2">Uncharacterized protein</fullName>
    </submittedName>
</protein>
<proteinExistence type="predicted"/>
<keyword evidence="3" id="KW-1185">Reference proteome</keyword>
<evidence type="ECO:0000313" key="3">
    <source>
        <dbReference type="Proteomes" id="UP000595437"/>
    </source>
</evidence>
<organism evidence="2 3">
    <name type="scientific">Caligus rogercresseyi</name>
    <name type="common">Sea louse</name>
    <dbReference type="NCBI Taxonomy" id="217165"/>
    <lineage>
        <taxon>Eukaryota</taxon>
        <taxon>Metazoa</taxon>
        <taxon>Ecdysozoa</taxon>
        <taxon>Arthropoda</taxon>
        <taxon>Crustacea</taxon>
        <taxon>Multicrustacea</taxon>
        <taxon>Hexanauplia</taxon>
        <taxon>Copepoda</taxon>
        <taxon>Siphonostomatoida</taxon>
        <taxon>Caligidae</taxon>
        <taxon>Caligus</taxon>
    </lineage>
</organism>
<dbReference type="AlphaFoldDB" id="A0A7T8GQ22"/>
<accession>A0A7T8GQ22</accession>